<dbReference type="PANTHER" id="PTHR11138">
    <property type="entry name" value="METHIONYL-TRNA FORMYLTRANSFERASE"/>
    <property type="match status" value="1"/>
</dbReference>
<comment type="similarity">
    <text evidence="1">Belongs to the Fmt family.</text>
</comment>
<keyword evidence="3 7" id="KW-0808">Transferase</keyword>
<dbReference type="InterPro" id="IPR036477">
    <property type="entry name" value="Formyl_transf_N_sf"/>
</dbReference>
<evidence type="ECO:0000256" key="3">
    <source>
        <dbReference type="ARBA" id="ARBA00022679"/>
    </source>
</evidence>
<keyword evidence="4" id="KW-0648">Protein biosynthesis</keyword>
<dbReference type="InterPro" id="IPR005793">
    <property type="entry name" value="Formyl_trans_C"/>
</dbReference>
<dbReference type="EMBL" id="CP053097">
    <property type="protein sequence ID" value="QJR44399.1"/>
    <property type="molecule type" value="Genomic_DNA"/>
</dbReference>
<dbReference type="GO" id="GO:0005829">
    <property type="term" value="C:cytosol"/>
    <property type="evidence" value="ECO:0007669"/>
    <property type="project" value="TreeGrafter"/>
</dbReference>
<dbReference type="AlphaFoldDB" id="A0A6M4JEG9"/>
<dbReference type="PROSITE" id="PS00373">
    <property type="entry name" value="GART"/>
    <property type="match status" value="1"/>
</dbReference>
<organism evidence="7 8">
    <name type="scientific">Mycoplasma miroungirhinis</name>
    <dbReference type="NCBI Taxonomy" id="754516"/>
    <lineage>
        <taxon>Bacteria</taxon>
        <taxon>Bacillati</taxon>
        <taxon>Mycoplasmatota</taxon>
        <taxon>Mollicutes</taxon>
        <taxon>Mycoplasmataceae</taxon>
        <taxon>Mycoplasma</taxon>
    </lineage>
</organism>
<dbReference type="RefSeq" id="WP_171113440.1">
    <property type="nucleotide sequence ID" value="NZ_CP053097.1"/>
</dbReference>
<evidence type="ECO:0000259" key="5">
    <source>
        <dbReference type="Pfam" id="PF00551"/>
    </source>
</evidence>
<evidence type="ECO:0000256" key="2">
    <source>
        <dbReference type="ARBA" id="ARBA00012261"/>
    </source>
</evidence>
<dbReference type="KEGG" id="mmio:HLA92_03095"/>
<dbReference type="Pfam" id="PF02911">
    <property type="entry name" value="Formyl_trans_C"/>
    <property type="match status" value="1"/>
</dbReference>
<dbReference type="SUPFAM" id="SSF50486">
    <property type="entry name" value="FMT C-terminal domain-like"/>
    <property type="match status" value="1"/>
</dbReference>
<evidence type="ECO:0000259" key="6">
    <source>
        <dbReference type="Pfam" id="PF02911"/>
    </source>
</evidence>
<dbReference type="Pfam" id="PF00551">
    <property type="entry name" value="Formyl_trans_N"/>
    <property type="match status" value="1"/>
</dbReference>
<evidence type="ECO:0000313" key="8">
    <source>
        <dbReference type="Proteomes" id="UP000502118"/>
    </source>
</evidence>
<feature type="domain" description="Formyl transferase C-terminal" evidence="6">
    <location>
        <begin position="200"/>
        <end position="250"/>
    </location>
</feature>
<keyword evidence="8" id="KW-1185">Reference proteome</keyword>
<dbReference type="InterPro" id="IPR041711">
    <property type="entry name" value="Met-tRNA-FMT_N"/>
</dbReference>
<dbReference type="Gene3D" id="3.40.50.12230">
    <property type="match status" value="1"/>
</dbReference>
<dbReference type="SUPFAM" id="SSF53328">
    <property type="entry name" value="Formyltransferase"/>
    <property type="match status" value="1"/>
</dbReference>
<dbReference type="EC" id="2.1.2.9" evidence="2"/>
<name>A0A6M4JEG9_9MOLU</name>
<dbReference type="Proteomes" id="UP000502118">
    <property type="component" value="Chromosome"/>
</dbReference>
<proteinExistence type="inferred from homology"/>
<evidence type="ECO:0000256" key="4">
    <source>
        <dbReference type="ARBA" id="ARBA00022917"/>
    </source>
</evidence>
<dbReference type="InterPro" id="IPR002376">
    <property type="entry name" value="Formyl_transf_N"/>
</dbReference>
<reference evidence="7 8" key="1">
    <citation type="submission" date="2020-05" db="EMBL/GenBank/DDBJ databases">
        <title>Novel Mycoplasma species detected in Mirounga angustirostris (northern elephant seal) from the USA.</title>
        <authorList>
            <person name="Volokhov D.V."/>
        </authorList>
    </citation>
    <scope>NUCLEOTIDE SEQUENCE [LARGE SCALE GENOMIC DNA]</scope>
    <source>
        <strain evidence="7 8">Mirounga ES2806-NAS</strain>
    </source>
</reference>
<accession>A0A6M4JEG9</accession>
<evidence type="ECO:0000313" key="7">
    <source>
        <dbReference type="EMBL" id="QJR44399.1"/>
    </source>
</evidence>
<feature type="domain" description="Formyl transferase N-terminal" evidence="5">
    <location>
        <begin position="21"/>
        <end position="169"/>
    </location>
</feature>
<dbReference type="InterPro" id="IPR011034">
    <property type="entry name" value="Formyl_transferase-like_C_sf"/>
</dbReference>
<sequence length="279" mass="31917">MKLLLAGTIKFSAKIFEYLIQHYEIVGIISQPNRKLNRHKEVIETEVAQIAKQYNIKLFQPEKISDIYEQLAALNFDFLITAAFGQFIPTKVLNLAKIASINIHGSLLEKYRGAAPIQHSFLNYEKEMGITLIYMTKEMDAGDMIAKASFQVEEEDTALEAYDKMANLAIQNIDSWLKGLYSKTISATVQDVSKVSYAPKLSNQDSEITQNMTQLEALAKIKALNNQPGAFLMFNKKRIKVFRATIKKIKTPLKVMFSDGYLYFYEYQYEGKKIVKHEI</sequence>
<protein>
    <recommendedName>
        <fullName evidence="2">methionyl-tRNA formyltransferase</fullName>
        <ecNumber evidence="2">2.1.2.9</ecNumber>
    </recommendedName>
</protein>
<dbReference type="GO" id="GO:0004479">
    <property type="term" value="F:methionyl-tRNA formyltransferase activity"/>
    <property type="evidence" value="ECO:0007669"/>
    <property type="project" value="UniProtKB-EC"/>
</dbReference>
<dbReference type="PANTHER" id="PTHR11138:SF5">
    <property type="entry name" value="METHIONYL-TRNA FORMYLTRANSFERASE, MITOCHONDRIAL"/>
    <property type="match status" value="1"/>
</dbReference>
<gene>
    <name evidence="7" type="ORF">HLA92_03095</name>
</gene>
<evidence type="ECO:0000256" key="1">
    <source>
        <dbReference type="ARBA" id="ARBA00010699"/>
    </source>
</evidence>
<dbReference type="CDD" id="cd08646">
    <property type="entry name" value="FMT_core_Met-tRNA-FMT_N"/>
    <property type="match status" value="1"/>
</dbReference>
<dbReference type="InterPro" id="IPR001555">
    <property type="entry name" value="GART_AS"/>
</dbReference>